<gene>
    <name evidence="1" type="ORF">BH720_000385</name>
</gene>
<organism evidence="1 2">
    <name type="scientific">Desertifilum tharense IPPAS B-1220</name>
    <dbReference type="NCBI Taxonomy" id="1781255"/>
    <lineage>
        <taxon>Bacteria</taxon>
        <taxon>Bacillati</taxon>
        <taxon>Cyanobacteriota</taxon>
        <taxon>Cyanophyceae</taxon>
        <taxon>Desertifilales</taxon>
        <taxon>Desertifilaceae</taxon>
        <taxon>Desertifilum</taxon>
    </lineage>
</organism>
<dbReference type="Proteomes" id="UP000095472">
    <property type="component" value="Chromosome"/>
</dbReference>
<evidence type="ECO:0000313" key="1">
    <source>
        <dbReference type="EMBL" id="XPM64549.1"/>
    </source>
</evidence>
<sequence>MGYRHVANAIAKMPYQSFDDALEIRTWLKKNYTLDGTRRILTQLSACNNWLIQNKTLENNKFVELIATVKLPKNRQTTKSEINPFTKEERDLIINALETDKYVKP</sequence>
<keyword evidence="2" id="KW-1185">Reference proteome</keyword>
<proteinExistence type="predicted"/>
<reference evidence="1 2" key="1">
    <citation type="journal article" date="2016" name="Genome Announc.">
        <title>Draft Genome Sequence of the Thermotolerant Cyanobacterium Desertifilum sp. IPPAS B-1220.</title>
        <authorList>
            <person name="Mironov K.S."/>
            <person name="Sinetova M.A."/>
            <person name="Bolatkhan K."/>
            <person name="Zayadan B.K."/>
            <person name="Ustinova V.V."/>
            <person name="Kupriyanova E.V."/>
            <person name="Skrypnik A.N."/>
            <person name="Gogoleva N.E."/>
            <person name="Gogolev Y.V."/>
            <person name="Los D.A."/>
        </authorList>
    </citation>
    <scope>NUCLEOTIDE SEQUENCE [LARGE SCALE GENOMIC DNA]</scope>
    <source>
        <strain evidence="1 2">IPPAS B-1220</strain>
    </source>
</reference>
<accession>A0ACD5GVR0</accession>
<dbReference type="EMBL" id="CP182909">
    <property type="protein sequence ID" value="XPM64549.1"/>
    <property type="molecule type" value="Genomic_DNA"/>
</dbReference>
<name>A0ACD5GVR0_9CYAN</name>
<evidence type="ECO:0000313" key="2">
    <source>
        <dbReference type="Proteomes" id="UP000095472"/>
    </source>
</evidence>
<protein>
    <submittedName>
        <fullName evidence="1">Uncharacterized protein</fullName>
    </submittedName>
</protein>